<keyword evidence="10" id="KW-0325">Glycoprotein</keyword>
<protein>
    <submittedName>
        <fullName evidence="11">Uncharacterized protein</fullName>
    </submittedName>
</protein>
<dbReference type="InterPro" id="IPR032675">
    <property type="entry name" value="LRR_dom_sf"/>
</dbReference>
<evidence type="ECO:0000313" key="11">
    <source>
        <dbReference type="EMBL" id="KAK2646361.1"/>
    </source>
</evidence>
<dbReference type="Proteomes" id="UP001280121">
    <property type="component" value="Unassembled WGS sequence"/>
</dbReference>
<organism evidence="11 12">
    <name type="scientific">Dipteronia dyeriana</name>
    <dbReference type="NCBI Taxonomy" id="168575"/>
    <lineage>
        <taxon>Eukaryota</taxon>
        <taxon>Viridiplantae</taxon>
        <taxon>Streptophyta</taxon>
        <taxon>Embryophyta</taxon>
        <taxon>Tracheophyta</taxon>
        <taxon>Spermatophyta</taxon>
        <taxon>Magnoliopsida</taxon>
        <taxon>eudicotyledons</taxon>
        <taxon>Gunneridae</taxon>
        <taxon>Pentapetalae</taxon>
        <taxon>rosids</taxon>
        <taxon>malvids</taxon>
        <taxon>Sapindales</taxon>
        <taxon>Sapindaceae</taxon>
        <taxon>Hippocastanoideae</taxon>
        <taxon>Acereae</taxon>
        <taxon>Dipteronia</taxon>
    </lineage>
</organism>
<evidence type="ECO:0000256" key="6">
    <source>
        <dbReference type="ARBA" id="ARBA00022729"/>
    </source>
</evidence>
<gene>
    <name evidence="11" type="ORF">Ddye_021556</name>
</gene>
<dbReference type="AlphaFoldDB" id="A0AAD9U1V7"/>
<evidence type="ECO:0000256" key="5">
    <source>
        <dbReference type="ARBA" id="ARBA00022692"/>
    </source>
</evidence>
<dbReference type="Gene3D" id="3.80.10.10">
    <property type="entry name" value="Ribonuclease Inhibitor"/>
    <property type="match status" value="1"/>
</dbReference>
<evidence type="ECO:0000256" key="10">
    <source>
        <dbReference type="ARBA" id="ARBA00023180"/>
    </source>
</evidence>
<keyword evidence="8" id="KW-1133">Transmembrane helix</keyword>
<keyword evidence="9" id="KW-0472">Membrane</keyword>
<sequence>MTSPYIDPFHAAVRERKKLKAKYARFKKSNTVTSPTTLLITQLCFAFSPGFVSVPLTVFWVATGLKQQVSVTGSESLVAETGRESLVSTFLTWVCRAPFHLILAISPSKAHSIFETTASMVIYEISRLYHLKELLLQFNQLEGNIPPTIHHYRELQLLSLEANQLSGGIPDELGCLPSLRELNLHMNNLNGAIPSSLGNISTIQILNLRETALTGSLPPSLPLKLILCYRY</sequence>
<evidence type="ECO:0000256" key="7">
    <source>
        <dbReference type="ARBA" id="ARBA00022737"/>
    </source>
</evidence>
<comment type="subcellular location">
    <subcellularLocation>
        <location evidence="1">Cell envelope</location>
    </subcellularLocation>
    <subcellularLocation>
        <location evidence="2">Membrane</location>
        <topology evidence="2">Single-pass type I membrane protein</topology>
    </subcellularLocation>
</comment>
<dbReference type="EMBL" id="JANJYI010000006">
    <property type="protein sequence ID" value="KAK2646361.1"/>
    <property type="molecule type" value="Genomic_DNA"/>
</dbReference>
<reference evidence="11" key="1">
    <citation type="journal article" date="2023" name="Plant J.">
        <title>Genome sequences and population genomics provide insights into the demographic history, inbreeding, and mutation load of two 'living fossil' tree species of Dipteronia.</title>
        <authorList>
            <person name="Feng Y."/>
            <person name="Comes H.P."/>
            <person name="Chen J."/>
            <person name="Zhu S."/>
            <person name="Lu R."/>
            <person name="Zhang X."/>
            <person name="Li P."/>
            <person name="Qiu J."/>
            <person name="Olsen K.M."/>
            <person name="Qiu Y."/>
        </authorList>
    </citation>
    <scope>NUCLEOTIDE SEQUENCE</scope>
    <source>
        <strain evidence="11">KIB01</strain>
    </source>
</reference>
<proteinExistence type="inferred from homology"/>
<keyword evidence="7" id="KW-0677">Repeat</keyword>
<evidence type="ECO:0000256" key="2">
    <source>
        <dbReference type="ARBA" id="ARBA00004479"/>
    </source>
</evidence>
<evidence type="ECO:0000256" key="9">
    <source>
        <dbReference type="ARBA" id="ARBA00023136"/>
    </source>
</evidence>
<name>A0AAD9U1V7_9ROSI</name>
<keyword evidence="6" id="KW-0732">Signal</keyword>
<dbReference type="Pfam" id="PF13855">
    <property type="entry name" value="LRR_8"/>
    <property type="match status" value="1"/>
</dbReference>
<dbReference type="PANTHER" id="PTHR48059:SF30">
    <property type="entry name" value="OS06G0587000 PROTEIN"/>
    <property type="match status" value="1"/>
</dbReference>
<evidence type="ECO:0000313" key="12">
    <source>
        <dbReference type="Proteomes" id="UP001280121"/>
    </source>
</evidence>
<evidence type="ECO:0000256" key="3">
    <source>
        <dbReference type="ARBA" id="ARBA00009592"/>
    </source>
</evidence>
<evidence type="ECO:0000256" key="1">
    <source>
        <dbReference type="ARBA" id="ARBA00004196"/>
    </source>
</evidence>
<keyword evidence="5" id="KW-0812">Transmembrane</keyword>
<evidence type="ECO:0000256" key="8">
    <source>
        <dbReference type="ARBA" id="ARBA00022989"/>
    </source>
</evidence>
<dbReference type="GO" id="GO:0016020">
    <property type="term" value="C:membrane"/>
    <property type="evidence" value="ECO:0007669"/>
    <property type="project" value="UniProtKB-SubCell"/>
</dbReference>
<keyword evidence="12" id="KW-1185">Reference proteome</keyword>
<accession>A0AAD9U1V7</accession>
<dbReference type="FunFam" id="3.80.10.10:FF:000041">
    <property type="entry name" value="LRR receptor-like serine/threonine-protein kinase ERECTA"/>
    <property type="match status" value="1"/>
</dbReference>
<keyword evidence="4" id="KW-0433">Leucine-rich repeat</keyword>
<evidence type="ECO:0000256" key="4">
    <source>
        <dbReference type="ARBA" id="ARBA00022614"/>
    </source>
</evidence>
<dbReference type="SUPFAM" id="SSF52058">
    <property type="entry name" value="L domain-like"/>
    <property type="match status" value="1"/>
</dbReference>
<dbReference type="InterPro" id="IPR001611">
    <property type="entry name" value="Leu-rich_rpt"/>
</dbReference>
<dbReference type="InterPro" id="IPR051848">
    <property type="entry name" value="PGIP"/>
</dbReference>
<comment type="similarity">
    <text evidence="3">Belongs to the RLP family.</text>
</comment>
<comment type="caution">
    <text evidence="11">The sequence shown here is derived from an EMBL/GenBank/DDBJ whole genome shotgun (WGS) entry which is preliminary data.</text>
</comment>
<dbReference type="PANTHER" id="PTHR48059">
    <property type="entry name" value="POLYGALACTURONASE INHIBITOR 1"/>
    <property type="match status" value="1"/>
</dbReference>